<comment type="caution">
    <text evidence="2">The sequence shown here is derived from an EMBL/GenBank/DDBJ whole genome shotgun (WGS) entry which is preliminary data.</text>
</comment>
<feature type="transmembrane region" description="Helical" evidence="1">
    <location>
        <begin position="40"/>
        <end position="60"/>
    </location>
</feature>
<feature type="transmembrane region" description="Helical" evidence="1">
    <location>
        <begin position="66"/>
        <end position="95"/>
    </location>
</feature>
<organism evidence="2 3">
    <name type="scientific">Citrobacter portucalensis</name>
    <dbReference type="NCBI Taxonomy" id="1639133"/>
    <lineage>
        <taxon>Bacteria</taxon>
        <taxon>Pseudomonadati</taxon>
        <taxon>Pseudomonadota</taxon>
        <taxon>Gammaproteobacteria</taxon>
        <taxon>Enterobacterales</taxon>
        <taxon>Enterobacteriaceae</taxon>
        <taxon>Citrobacter</taxon>
        <taxon>Citrobacter freundii complex</taxon>
    </lineage>
</organism>
<evidence type="ECO:0000256" key="1">
    <source>
        <dbReference type="SAM" id="Phobius"/>
    </source>
</evidence>
<dbReference type="InterPro" id="IPR008407">
    <property type="entry name" value="Brnchd-chn_aa_trnsp_AzlD"/>
</dbReference>
<feature type="transmembrane region" description="Helical" evidence="1">
    <location>
        <begin position="6"/>
        <end position="28"/>
    </location>
</feature>
<dbReference type="Pfam" id="PF05437">
    <property type="entry name" value="AzlD"/>
    <property type="match status" value="1"/>
</dbReference>
<sequence length="100" mass="10882">MMLNYQTVIAIVLMALTTYATRVTAYLILHNRVLTPRAMVVLKSSPGCVMLAFIAPFFASGAPADLIALGITLFIAMRFSMPITVISGVLAAFILRHYFG</sequence>
<proteinExistence type="predicted"/>
<keyword evidence="1" id="KW-1133">Transmembrane helix</keyword>
<name>A0AAJ1JN87_9ENTR</name>
<evidence type="ECO:0000313" key="2">
    <source>
        <dbReference type="EMBL" id="MDE9623905.1"/>
    </source>
</evidence>
<accession>A0AAJ1JN87</accession>
<reference evidence="2" key="1">
    <citation type="submission" date="2022-01" db="EMBL/GenBank/DDBJ databases">
        <title>Genetic Characterization of Carbapenem-resistant Citrobacter spp. from China: a multicenter study.</title>
        <authorList>
            <person name="Ye L."/>
        </authorList>
    </citation>
    <scope>NUCLEOTIDE SEQUENCE</scope>
    <source>
        <strain evidence="2">IR5464</strain>
    </source>
</reference>
<keyword evidence="1" id="KW-0812">Transmembrane</keyword>
<evidence type="ECO:0000313" key="3">
    <source>
        <dbReference type="Proteomes" id="UP001147046"/>
    </source>
</evidence>
<dbReference type="EMBL" id="JAKIHV010000006">
    <property type="protein sequence ID" value="MDE9623905.1"/>
    <property type="molecule type" value="Genomic_DNA"/>
</dbReference>
<dbReference type="AlphaFoldDB" id="A0AAJ1JN87"/>
<dbReference type="Proteomes" id="UP001147046">
    <property type="component" value="Unassembled WGS sequence"/>
</dbReference>
<dbReference type="RefSeq" id="WP_226804163.1">
    <property type="nucleotide sequence ID" value="NZ_AP022378.1"/>
</dbReference>
<keyword evidence="1" id="KW-0472">Membrane</keyword>
<gene>
    <name evidence="2" type="ORF">L2102_11260</name>
</gene>
<protein>
    <submittedName>
        <fullName evidence="2">AzlD family protein</fullName>
    </submittedName>
</protein>